<comment type="caution">
    <text evidence="2">The sequence shown here is derived from an EMBL/GenBank/DDBJ whole genome shotgun (WGS) entry which is preliminary data.</text>
</comment>
<dbReference type="EMBL" id="PUJX01000032">
    <property type="protein sequence ID" value="TDB45331.1"/>
    <property type="molecule type" value="Genomic_DNA"/>
</dbReference>
<accession>A0A4R4IXI0</accession>
<evidence type="ECO:0000313" key="2">
    <source>
        <dbReference type="EMBL" id="TDB45331.1"/>
    </source>
</evidence>
<dbReference type="Proteomes" id="UP000295550">
    <property type="component" value="Unassembled WGS sequence"/>
</dbReference>
<feature type="compositionally biased region" description="Basic and acidic residues" evidence="1">
    <location>
        <begin position="1"/>
        <end position="14"/>
    </location>
</feature>
<reference evidence="2 3" key="1">
    <citation type="journal article" date="2019" name="Int. J. Syst. Evol. Microbiol.">
        <title>Photorhabdus khanii subsp. guanajuatensis subsp. nov., isolated from Heterorhabditis atacamensis, and Photorhabdus luminescens subsp. mexicana subsp. nov., isolated from Heterorhabditis mexicana entomopathogenic nematodes.</title>
        <authorList>
            <person name="Machado R.A.R."/>
            <person name="Bruno P."/>
            <person name="Arce C.C.M."/>
            <person name="Liechti N."/>
            <person name="Kohler A."/>
            <person name="Bernal J."/>
            <person name="Bruggmann R."/>
            <person name="Turlings T.C.J."/>
        </authorList>
    </citation>
    <scope>NUCLEOTIDE SEQUENCE [LARGE SCALE GENOMIC DNA]</scope>
    <source>
        <strain evidence="2 3">MEX47-22</strain>
    </source>
</reference>
<evidence type="ECO:0000256" key="1">
    <source>
        <dbReference type="SAM" id="MobiDB-lite"/>
    </source>
</evidence>
<protein>
    <submittedName>
        <fullName evidence="2">Uncharacterized protein</fullName>
    </submittedName>
</protein>
<proteinExistence type="predicted"/>
<name>A0A4R4IXI0_PHOLU</name>
<sequence length="62" mass="7232">MFDREDNDGHHQDENSDNAFLKVHHRHARFEGRNGDSWGKDCSSSITKSAYQKLEKHGYLVE</sequence>
<dbReference type="AlphaFoldDB" id="A0A4R4IXI0"/>
<evidence type="ECO:0000313" key="3">
    <source>
        <dbReference type="Proteomes" id="UP000295550"/>
    </source>
</evidence>
<gene>
    <name evidence="2" type="ORF">C5468_21380</name>
</gene>
<feature type="region of interest" description="Disordered" evidence="1">
    <location>
        <begin position="1"/>
        <end position="20"/>
    </location>
</feature>
<organism evidence="2 3">
    <name type="scientific">Photorhabdus luminescens subsp. mexicana</name>
    <dbReference type="NCBI Taxonomy" id="2100167"/>
    <lineage>
        <taxon>Bacteria</taxon>
        <taxon>Pseudomonadati</taxon>
        <taxon>Pseudomonadota</taxon>
        <taxon>Gammaproteobacteria</taxon>
        <taxon>Enterobacterales</taxon>
        <taxon>Morganellaceae</taxon>
        <taxon>Photorhabdus</taxon>
    </lineage>
</organism>